<dbReference type="AlphaFoldDB" id="A0A9W8YB72"/>
<evidence type="ECO:0000313" key="3">
    <source>
        <dbReference type="Proteomes" id="UP001140560"/>
    </source>
</evidence>
<gene>
    <name evidence="2" type="ORF">N0V83_005267</name>
</gene>
<evidence type="ECO:0000313" key="2">
    <source>
        <dbReference type="EMBL" id="KAJ4370746.1"/>
    </source>
</evidence>
<evidence type="ECO:0000256" key="1">
    <source>
        <dbReference type="SAM" id="MobiDB-lite"/>
    </source>
</evidence>
<keyword evidence="3" id="KW-1185">Reference proteome</keyword>
<feature type="compositionally biased region" description="Gly residues" evidence="1">
    <location>
        <begin position="190"/>
        <end position="200"/>
    </location>
</feature>
<feature type="compositionally biased region" description="Acidic residues" evidence="1">
    <location>
        <begin position="250"/>
        <end position="288"/>
    </location>
</feature>
<reference evidence="2" key="1">
    <citation type="submission" date="2022-10" db="EMBL/GenBank/DDBJ databases">
        <title>Tapping the CABI collections for fungal endophytes: first genome assemblies for Collariella, Neodidymelliopsis, Ascochyta clinopodiicola, Didymella pomorum, Didymosphaeria variabile, Neocosmospora piperis and Neocucurbitaria cava.</title>
        <authorList>
            <person name="Hill R."/>
        </authorList>
    </citation>
    <scope>NUCLEOTIDE SEQUENCE</scope>
    <source>
        <strain evidence="2">IMI 356814</strain>
    </source>
</reference>
<dbReference type="Proteomes" id="UP001140560">
    <property type="component" value="Unassembled WGS sequence"/>
</dbReference>
<name>A0A9W8YB72_9PLEO</name>
<feature type="compositionally biased region" description="Polar residues" evidence="1">
    <location>
        <begin position="164"/>
        <end position="173"/>
    </location>
</feature>
<feature type="region of interest" description="Disordered" evidence="1">
    <location>
        <begin position="236"/>
        <end position="288"/>
    </location>
</feature>
<feature type="region of interest" description="Disordered" evidence="1">
    <location>
        <begin position="164"/>
        <end position="220"/>
    </location>
</feature>
<dbReference type="EMBL" id="JAPEUY010000008">
    <property type="protein sequence ID" value="KAJ4370746.1"/>
    <property type="molecule type" value="Genomic_DNA"/>
</dbReference>
<comment type="caution">
    <text evidence="2">The sequence shown here is derived from an EMBL/GenBank/DDBJ whole genome shotgun (WGS) entry which is preliminary data.</text>
</comment>
<feature type="compositionally biased region" description="Pro residues" evidence="1">
    <location>
        <begin position="1"/>
        <end position="17"/>
    </location>
</feature>
<sequence>MLPPTLPDPKNPGSPPRPRPRRRQVSLTIFHPNPWAPEPRPARYEDPPSMELDGMTHSRFSPHMHAAYRREPAGVIREGLARAGQSAGQSAAEAAQARGAAPANSLGIPATHPFLTGVVNPFLPAPPNPFAGPSPQGLDAAAWGRETEWDDFEQMYRAHLARQNPSVDHNASSRGAPALGSGVTQDEGGRGSSQGAGRIGRAGASGRVHTSPETWLGPLPPISVLDAIVDAIITAPIAAGTAPPPREEMREEMDEGMDEELDEEMDVDEDEAGDEQGDEEWEEDEGSL</sequence>
<organism evidence="2 3">
    <name type="scientific">Neocucurbitaria cava</name>
    <dbReference type="NCBI Taxonomy" id="798079"/>
    <lineage>
        <taxon>Eukaryota</taxon>
        <taxon>Fungi</taxon>
        <taxon>Dikarya</taxon>
        <taxon>Ascomycota</taxon>
        <taxon>Pezizomycotina</taxon>
        <taxon>Dothideomycetes</taxon>
        <taxon>Pleosporomycetidae</taxon>
        <taxon>Pleosporales</taxon>
        <taxon>Pleosporineae</taxon>
        <taxon>Cucurbitariaceae</taxon>
        <taxon>Neocucurbitaria</taxon>
    </lineage>
</organism>
<feature type="region of interest" description="Disordered" evidence="1">
    <location>
        <begin position="1"/>
        <end position="51"/>
    </location>
</feature>
<proteinExistence type="predicted"/>
<accession>A0A9W8YB72</accession>
<protein>
    <submittedName>
        <fullName evidence="2">Uncharacterized protein</fullName>
    </submittedName>
</protein>